<proteinExistence type="predicted"/>
<dbReference type="Proteomes" id="UP000182258">
    <property type="component" value="Unassembled WGS sequence"/>
</dbReference>
<dbReference type="AlphaFoldDB" id="A0A1I1LYE9"/>
<reference evidence="1 2" key="1">
    <citation type="submission" date="2016-10" db="EMBL/GenBank/DDBJ databases">
        <authorList>
            <person name="de Groot N.N."/>
        </authorList>
    </citation>
    <scope>NUCLEOTIDE SEQUENCE [LARGE SCALE GENOMIC DNA]</scope>
    <source>
        <strain evidence="1 2">CGMCC 1.10210</strain>
    </source>
</reference>
<evidence type="ECO:0000313" key="1">
    <source>
        <dbReference type="EMBL" id="SFC78015.1"/>
    </source>
</evidence>
<gene>
    <name evidence="1" type="ORF">SAMN04488059_11124</name>
</gene>
<dbReference type="STRING" id="728005.SAMN04488059_11124"/>
<sequence>MLSQVGMNAEHLRVAILVNGHMRSVGLLVGAVVIIAGGAAFAQTASQVTPQTFQP</sequence>
<organism evidence="1 2">
    <name type="scientific">Devosia psychrophila</name>
    <dbReference type="NCBI Taxonomy" id="728005"/>
    <lineage>
        <taxon>Bacteria</taxon>
        <taxon>Pseudomonadati</taxon>
        <taxon>Pseudomonadota</taxon>
        <taxon>Alphaproteobacteria</taxon>
        <taxon>Hyphomicrobiales</taxon>
        <taxon>Devosiaceae</taxon>
        <taxon>Devosia</taxon>
    </lineage>
</organism>
<dbReference type="EMBL" id="FOMB01000011">
    <property type="protein sequence ID" value="SFC78015.1"/>
    <property type="molecule type" value="Genomic_DNA"/>
</dbReference>
<protein>
    <submittedName>
        <fullName evidence="1">Uncharacterized protein</fullName>
    </submittedName>
</protein>
<accession>A0A1I1LYE9</accession>
<evidence type="ECO:0000313" key="2">
    <source>
        <dbReference type="Proteomes" id="UP000182258"/>
    </source>
</evidence>
<name>A0A1I1LYE9_9HYPH</name>